<comment type="pathway">
    <text evidence="9">Carotenoid biosynthesis; staphyloxanthin biosynthesis; staphyloxanthin from farnesyl diphosphate: step 5/5.</text>
</comment>
<dbReference type="InterPro" id="IPR044021">
    <property type="entry name" value="CrtO"/>
</dbReference>
<keyword evidence="5" id="KW-0732">Signal</keyword>
<dbReference type="Proteomes" id="UP000746471">
    <property type="component" value="Unassembled WGS sequence"/>
</dbReference>
<keyword evidence="8" id="KW-0012">Acyltransferase</keyword>
<evidence type="ECO:0000256" key="13">
    <source>
        <dbReference type="SAM" id="Phobius"/>
    </source>
</evidence>
<reference evidence="14 15" key="1">
    <citation type="submission" date="2021-05" db="EMBL/GenBank/DDBJ databases">
        <title>Fusibacter ferrireducens sp. nov., an anaerobic, sulfur- and Fe-reducing bacterium isolated from the mangrove sediment.</title>
        <authorList>
            <person name="Qiu D."/>
        </authorList>
    </citation>
    <scope>NUCLEOTIDE SEQUENCE [LARGE SCALE GENOMIC DNA]</scope>
    <source>
        <strain evidence="14 15">DSM 12116</strain>
    </source>
</reference>
<evidence type="ECO:0000256" key="8">
    <source>
        <dbReference type="ARBA" id="ARBA00023315"/>
    </source>
</evidence>
<evidence type="ECO:0000256" key="3">
    <source>
        <dbReference type="ARBA" id="ARBA00022679"/>
    </source>
</evidence>
<evidence type="ECO:0000256" key="7">
    <source>
        <dbReference type="ARBA" id="ARBA00023136"/>
    </source>
</evidence>
<feature type="transmembrane region" description="Helical" evidence="13">
    <location>
        <begin position="103"/>
        <end position="136"/>
    </location>
</feature>
<keyword evidence="3" id="KW-0808">Transferase</keyword>
<evidence type="ECO:0000313" key="15">
    <source>
        <dbReference type="Proteomes" id="UP000746471"/>
    </source>
</evidence>
<gene>
    <name evidence="14" type="ORF">KHM83_06640</name>
</gene>
<evidence type="ECO:0000256" key="12">
    <source>
        <dbReference type="ARBA" id="ARBA00025324"/>
    </source>
</evidence>
<dbReference type="Pfam" id="PF18927">
    <property type="entry name" value="CrtO"/>
    <property type="match status" value="1"/>
</dbReference>
<evidence type="ECO:0000313" key="14">
    <source>
        <dbReference type="EMBL" id="MBS7526348.1"/>
    </source>
</evidence>
<dbReference type="RefSeq" id="WP_213236180.1">
    <property type="nucleotide sequence ID" value="NZ_JAHBCL010000009.1"/>
</dbReference>
<evidence type="ECO:0000256" key="9">
    <source>
        <dbReference type="ARBA" id="ARBA00023588"/>
    </source>
</evidence>
<sequence>MRLKLLINSLFVLFIESVISTLVFLGVPEKHFDYRRWPFREKKWEDGGNVYQRLFKVKAWKHQLPELSDFFSKSFSKKKIEPRNRAYLEKYVTESCRAEMAHWSIILMAFISVVANDCVISMLMVAIALNMPFIVIQRYNRPRIMRLLRQLNRRNPPYGDIKGEYDVDWHGQIVVSDERVYHFRDYRGD</sequence>
<keyword evidence="4 13" id="KW-0812">Transmembrane</keyword>
<evidence type="ECO:0000256" key="4">
    <source>
        <dbReference type="ARBA" id="ARBA00022692"/>
    </source>
</evidence>
<feature type="transmembrane region" description="Helical" evidence="13">
    <location>
        <begin position="5"/>
        <end position="27"/>
    </location>
</feature>
<evidence type="ECO:0000256" key="1">
    <source>
        <dbReference type="ARBA" id="ARBA00004162"/>
    </source>
</evidence>
<organism evidence="14 15">
    <name type="scientific">Fusibacter paucivorans</name>
    <dbReference type="NCBI Taxonomy" id="76009"/>
    <lineage>
        <taxon>Bacteria</taxon>
        <taxon>Bacillati</taxon>
        <taxon>Bacillota</taxon>
        <taxon>Clostridia</taxon>
        <taxon>Eubacteriales</taxon>
        <taxon>Eubacteriales Family XII. Incertae Sedis</taxon>
        <taxon>Fusibacter</taxon>
    </lineage>
</organism>
<evidence type="ECO:0000256" key="11">
    <source>
        <dbReference type="ARBA" id="ARBA00023667"/>
    </source>
</evidence>
<name>A0ABS5PMG6_9FIRM</name>
<comment type="caution">
    <text evidence="14">The sequence shown here is derived from an EMBL/GenBank/DDBJ whole genome shotgun (WGS) entry which is preliminary data.</text>
</comment>
<accession>A0ABS5PMG6</accession>
<keyword evidence="15" id="KW-1185">Reference proteome</keyword>
<comment type="subcellular location">
    <subcellularLocation>
        <location evidence="1">Cell membrane</location>
        <topology evidence="1">Single-pass membrane protein</topology>
    </subcellularLocation>
</comment>
<comment type="similarity">
    <text evidence="10">Belongs to the acyltransferase CrtO family.</text>
</comment>
<evidence type="ECO:0000256" key="2">
    <source>
        <dbReference type="ARBA" id="ARBA00022475"/>
    </source>
</evidence>
<protein>
    <recommendedName>
        <fullName evidence="11">Glycosyl-4,4'-diaponeurosporenoate acyltransferase</fullName>
    </recommendedName>
</protein>
<evidence type="ECO:0000256" key="5">
    <source>
        <dbReference type="ARBA" id="ARBA00022729"/>
    </source>
</evidence>
<comment type="function">
    <text evidence="12">Catalyzes the acylation of glycosyl-4,4'-diaponeurosporenoate, i.e. the esterification of glucose at the C6'' position with the carboxyl group of the C(15) fatty acid 12-methyltetradecanoic acid, to yield staphyloxanthin. This is the last step in the biosynthesis of this orange pigment, present in most staphylococci strains.</text>
</comment>
<dbReference type="EMBL" id="JAHBCL010000009">
    <property type="protein sequence ID" value="MBS7526348.1"/>
    <property type="molecule type" value="Genomic_DNA"/>
</dbReference>
<proteinExistence type="inferred from homology"/>
<keyword evidence="6 13" id="KW-1133">Transmembrane helix</keyword>
<keyword evidence="2" id="KW-1003">Cell membrane</keyword>
<evidence type="ECO:0000256" key="6">
    <source>
        <dbReference type="ARBA" id="ARBA00022989"/>
    </source>
</evidence>
<keyword evidence="7 13" id="KW-0472">Membrane</keyword>
<evidence type="ECO:0000256" key="10">
    <source>
        <dbReference type="ARBA" id="ARBA00023603"/>
    </source>
</evidence>